<organism evidence="3 4">
    <name type="scientific">Neolewinella agarilytica</name>
    <dbReference type="NCBI Taxonomy" id="478744"/>
    <lineage>
        <taxon>Bacteria</taxon>
        <taxon>Pseudomonadati</taxon>
        <taxon>Bacteroidota</taxon>
        <taxon>Saprospiria</taxon>
        <taxon>Saprospirales</taxon>
        <taxon>Lewinellaceae</taxon>
        <taxon>Neolewinella</taxon>
    </lineage>
</organism>
<dbReference type="STRING" id="478744.SAMN05444359_101255"/>
<dbReference type="PANTHER" id="PTHR34406:SF1">
    <property type="entry name" value="PROTEIN YCEI"/>
    <property type="match status" value="1"/>
</dbReference>
<sequence>MFKSLILTVAFLGLFATTFAVSVDTEASKISWKAYKVTGSHEGTLAVQDGQLDFKDGELTGGTFVIDMNSIDVTDIDGQGAAKLEGHLKSPDFFGVETHPTAAFTITKVVNRGTPGDYRITGDITIKETTKEIRFNAQVAEQEGSYVATADVKLDRTDFNIRYGSGSFFENLGDKTIYDEFDLNIKLVTKK</sequence>
<evidence type="ECO:0000259" key="2">
    <source>
        <dbReference type="SMART" id="SM00867"/>
    </source>
</evidence>
<dbReference type="AlphaFoldDB" id="A0A1H8ZBH1"/>
<dbReference type="Proteomes" id="UP000199021">
    <property type="component" value="Unassembled WGS sequence"/>
</dbReference>
<keyword evidence="1" id="KW-0732">Signal</keyword>
<dbReference type="Pfam" id="PF04264">
    <property type="entry name" value="YceI"/>
    <property type="match status" value="1"/>
</dbReference>
<dbReference type="InterPro" id="IPR036761">
    <property type="entry name" value="TTHA0802/YceI-like_sf"/>
</dbReference>
<evidence type="ECO:0000313" key="4">
    <source>
        <dbReference type="Proteomes" id="UP000199021"/>
    </source>
</evidence>
<reference evidence="4" key="1">
    <citation type="submission" date="2016-10" db="EMBL/GenBank/DDBJ databases">
        <authorList>
            <person name="Varghese N."/>
            <person name="Submissions S."/>
        </authorList>
    </citation>
    <scope>NUCLEOTIDE SEQUENCE [LARGE SCALE GENOMIC DNA]</scope>
    <source>
        <strain evidence="4">DSM 24740</strain>
    </source>
</reference>
<feature type="chain" id="PRO_5011628879" evidence="1">
    <location>
        <begin position="23"/>
        <end position="191"/>
    </location>
</feature>
<dbReference type="InParanoid" id="A0A1H8ZBH1"/>
<gene>
    <name evidence="3" type="ORF">SAMN05444359_101255</name>
</gene>
<dbReference type="InterPro" id="IPR007372">
    <property type="entry name" value="Lipid/polyisoprenoid-bd_YceI"/>
</dbReference>
<evidence type="ECO:0000313" key="3">
    <source>
        <dbReference type="EMBL" id="SEP61733.1"/>
    </source>
</evidence>
<dbReference type="SUPFAM" id="SSF101874">
    <property type="entry name" value="YceI-like"/>
    <property type="match status" value="1"/>
</dbReference>
<protein>
    <submittedName>
        <fullName evidence="3">Polyisoprenoid-binding protein YceI</fullName>
    </submittedName>
</protein>
<dbReference type="Gene3D" id="2.40.128.110">
    <property type="entry name" value="Lipid/polyisoprenoid-binding, YceI-like"/>
    <property type="match status" value="1"/>
</dbReference>
<dbReference type="RefSeq" id="WP_090164982.1">
    <property type="nucleotide sequence ID" value="NZ_FOFB01000001.1"/>
</dbReference>
<name>A0A1H8ZBH1_9BACT</name>
<proteinExistence type="predicted"/>
<dbReference type="PANTHER" id="PTHR34406">
    <property type="entry name" value="PROTEIN YCEI"/>
    <property type="match status" value="1"/>
</dbReference>
<keyword evidence="4" id="KW-1185">Reference proteome</keyword>
<evidence type="ECO:0000256" key="1">
    <source>
        <dbReference type="SAM" id="SignalP"/>
    </source>
</evidence>
<dbReference type="EMBL" id="FOFB01000001">
    <property type="protein sequence ID" value="SEP61733.1"/>
    <property type="molecule type" value="Genomic_DNA"/>
</dbReference>
<feature type="signal peptide" evidence="1">
    <location>
        <begin position="1"/>
        <end position="22"/>
    </location>
</feature>
<dbReference type="OrthoDB" id="951410at2"/>
<dbReference type="SMART" id="SM00867">
    <property type="entry name" value="YceI"/>
    <property type="match status" value="1"/>
</dbReference>
<accession>A0A1H8ZBH1</accession>
<feature type="domain" description="Lipid/polyisoprenoid-binding YceI-like" evidence="2">
    <location>
        <begin position="20"/>
        <end position="190"/>
    </location>
</feature>